<dbReference type="InterPro" id="IPR014729">
    <property type="entry name" value="Rossmann-like_a/b/a_fold"/>
</dbReference>
<protein>
    <recommendedName>
        <fullName evidence="3">Cytidyltransferase-like domain-containing protein</fullName>
    </recommendedName>
</protein>
<dbReference type="PANTHER" id="PTHR43793">
    <property type="entry name" value="FAD SYNTHASE"/>
    <property type="match status" value="1"/>
</dbReference>
<evidence type="ECO:0000313" key="4">
    <source>
        <dbReference type="EMBL" id="OGG50942.1"/>
    </source>
</evidence>
<keyword evidence="1" id="KW-0808">Transferase</keyword>
<keyword evidence="2" id="KW-0548">Nucleotidyltransferase</keyword>
<dbReference type="InterPro" id="IPR004821">
    <property type="entry name" value="Cyt_trans-like"/>
</dbReference>
<comment type="caution">
    <text evidence="4">The sequence shown here is derived from an EMBL/GenBank/DDBJ whole genome shotgun (WGS) entry which is preliminary data.</text>
</comment>
<dbReference type="Proteomes" id="UP000178370">
    <property type="component" value="Unassembled WGS sequence"/>
</dbReference>
<dbReference type="SUPFAM" id="SSF52374">
    <property type="entry name" value="Nucleotidylyl transferase"/>
    <property type="match status" value="1"/>
</dbReference>
<dbReference type="EMBL" id="MFKV01000005">
    <property type="protein sequence ID" value="OGG50942.1"/>
    <property type="molecule type" value="Genomic_DNA"/>
</dbReference>
<name>A0A1F6CPY3_9BACT</name>
<dbReference type="AlphaFoldDB" id="A0A1F6CPY3"/>
<dbReference type="InterPro" id="IPR050385">
    <property type="entry name" value="Archaeal_FAD_synthase"/>
</dbReference>
<evidence type="ECO:0000259" key="3">
    <source>
        <dbReference type="Pfam" id="PF01467"/>
    </source>
</evidence>
<organism evidence="4 5">
    <name type="scientific">Candidatus Kaiserbacteria bacterium RIFCSPHIGHO2_01_FULL_54_36</name>
    <dbReference type="NCBI Taxonomy" id="1798482"/>
    <lineage>
        <taxon>Bacteria</taxon>
        <taxon>Candidatus Kaiseribacteriota</taxon>
    </lineage>
</organism>
<evidence type="ECO:0000256" key="1">
    <source>
        <dbReference type="ARBA" id="ARBA00022679"/>
    </source>
</evidence>
<accession>A0A1F6CPY3</accession>
<dbReference type="Gene3D" id="3.40.50.620">
    <property type="entry name" value="HUPs"/>
    <property type="match status" value="1"/>
</dbReference>
<dbReference type="STRING" id="1798482.A2763_02820"/>
<feature type="domain" description="Cytidyltransferase-like" evidence="3">
    <location>
        <begin position="6"/>
        <end position="133"/>
    </location>
</feature>
<proteinExistence type="predicted"/>
<reference evidence="4 5" key="1">
    <citation type="journal article" date="2016" name="Nat. Commun.">
        <title>Thousands of microbial genomes shed light on interconnected biogeochemical processes in an aquifer system.</title>
        <authorList>
            <person name="Anantharaman K."/>
            <person name="Brown C.T."/>
            <person name="Hug L.A."/>
            <person name="Sharon I."/>
            <person name="Castelle C.J."/>
            <person name="Probst A.J."/>
            <person name="Thomas B.C."/>
            <person name="Singh A."/>
            <person name="Wilkins M.J."/>
            <person name="Karaoz U."/>
            <person name="Brodie E.L."/>
            <person name="Williams K.H."/>
            <person name="Hubbard S.S."/>
            <person name="Banfield J.F."/>
        </authorList>
    </citation>
    <scope>NUCLEOTIDE SEQUENCE [LARGE SCALE GENOMIC DNA]</scope>
</reference>
<sequence>MTRIMVFGTFDMVHIGHVDFFRQARGLAKKPHLIVSVARDNVVTRIKGERPRRNEKQRHSLVARNTLVDEAVLGQEEGYIEHIIDAKPDIIALGYDQGGEYVDRLERDLLNFGKKIRIVRLEAFKPEKYKTSKLL</sequence>
<evidence type="ECO:0000313" key="5">
    <source>
        <dbReference type="Proteomes" id="UP000178370"/>
    </source>
</evidence>
<dbReference type="NCBIfam" id="TIGR00125">
    <property type="entry name" value="cyt_tran_rel"/>
    <property type="match status" value="1"/>
</dbReference>
<dbReference type="GO" id="GO:0016779">
    <property type="term" value="F:nucleotidyltransferase activity"/>
    <property type="evidence" value="ECO:0007669"/>
    <property type="project" value="UniProtKB-KW"/>
</dbReference>
<dbReference type="Pfam" id="PF01467">
    <property type="entry name" value="CTP_transf_like"/>
    <property type="match status" value="1"/>
</dbReference>
<dbReference type="PANTHER" id="PTHR43793:SF1">
    <property type="entry name" value="FAD SYNTHASE"/>
    <property type="match status" value="1"/>
</dbReference>
<evidence type="ECO:0000256" key="2">
    <source>
        <dbReference type="ARBA" id="ARBA00022695"/>
    </source>
</evidence>
<gene>
    <name evidence="4" type="ORF">A2763_02820</name>
</gene>